<evidence type="ECO:0000313" key="1">
    <source>
        <dbReference type="EMBL" id="OSI09812.1"/>
    </source>
</evidence>
<gene>
    <name evidence="1" type="ORF">BWD10_07455</name>
</gene>
<evidence type="ECO:0000313" key="2">
    <source>
        <dbReference type="Proteomes" id="UP000193466"/>
    </source>
</evidence>
<dbReference type="EMBL" id="MTBM01000009">
    <property type="protein sequence ID" value="OSI09812.1"/>
    <property type="molecule type" value="Genomic_DNA"/>
</dbReference>
<comment type="caution">
    <text evidence="1">The sequence shown here is derived from an EMBL/GenBank/DDBJ whole genome shotgun (WGS) entry which is preliminary data.</text>
</comment>
<accession>A0ABX3WF63</accession>
<protein>
    <submittedName>
        <fullName evidence="1">Uncharacterized protein</fullName>
    </submittedName>
</protein>
<name>A0ABX3WF63_9NEIS</name>
<keyword evidence="2" id="KW-1185">Reference proteome</keyword>
<proteinExistence type="predicted"/>
<organism evidence="1 2">
    <name type="scientific">Neisseria zoodegmatis</name>
    <dbReference type="NCBI Taxonomy" id="326523"/>
    <lineage>
        <taxon>Bacteria</taxon>
        <taxon>Pseudomonadati</taxon>
        <taxon>Pseudomonadota</taxon>
        <taxon>Betaproteobacteria</taxon>
        <taxon>Neisseriales</taxon>
        <taxon>Neisseriaceae</taxon>
        <taxon>Neisseria</taxon>
    </lineage>
</organism>
<reference evidence="1 2" key="1">
    <citation type="submission" date="2017-01" db="EMBL/GenBank/DDBJ databases">
        <authorList>
            <person name="Wolfgang W.J."/>
            <person name="Cole J."/>
            <person name="Wroblewski D."/>
            <person name="Mcginnis J."/>
            <person name="Musser K.A."/>
        </authorList>
    </citation>
    <scope>NUCLEOTIDE SEQUENCE [LARGE SCALE GENOMIC DNA]</scope>
    <source>
        <strain evidence="1 2">DSM 21643</strain>
    </source>
</reference>
<sequence length="72" mass="8252">MHGINPNKPVSLDYTVCLCRKASARHPSLPAYPLVFSDGLLYKCLRFADYISFKQTAAIVKKHRKPLEEKFK</sequence>
<dbReference type="Proteomes" id="UP000193466">
    <property type="component" value="Unassembled WGS sequence"/>
</dbReference>